<proteinExistence type="predicted"/>
<dbReference type="AlphaFoldDB" id="A0A1B7MTN5"/>
<dbReference type="Proteomes" id="UP000092154">
    <property type="component" value="Unassembled WGS sequence"/>
</dbReference>
<gene>
    <name evidence="1" type="ORF">K503DRAFT_784693</name>
</gene>
<evidence type="ECO:0000313" key="1">
    <source>
        <dbReference type="EMBL" id="OAX35972.1"/>
    </source>
</evidence>
<dbReference type="InParanoid" id="A0A1B7MTN5"/>
<sequence length="180" mass="20194">MYQLADTVCPEGVWDVTERFKGRKHHLPNRREEICGENSAETRNVDLMGLTQLAMVLPTGQVLWTFYPSNGGKELSSAPTPNAKAPFPSSSTTSLSAACASSPATPTYPDVPFLTQLLSQAPRKKEDSRSFPRHHSISHRVFITYMMRIACNGTTYIDLNKYHHIFVHLLPRETSSRTLM</sequence>
<dbReference type="EMBL" id="KV448452">
    <property type="protein sequence ID" value="OAX35972.1"/>
    <property type="molecule type" value="Genomic_DNA"/>
</dbReference>
<accession>A0A1B7MTN5</accession>
<evidence type="ECO:0000313" key="2">
    <source>
        <dbReference type="Proteomes" id="UP000092154"/>
    </source>
</evidence>
<organism evidence="1 2">
    <name type="scientific">Rhizopogon vinicolor AM-OR11-026</name>
    <dbReference type="NCBI Taxonomy" id="1314800"/>
    <lineage>
        <taxon>Eukaryota</taxon>
        <taxon>Fungi</taxon>
        <taxon>Dikarya</taxon>
        <taxon>Basidiomycota</taxon>
        <taxon>Agaricomycotina</taxon>
        <taxon>Agaricomycetes</taxon>
        <taxon>Agaricomycetidae</taxon>
        <taxon>Boletales</taxon>
        <taxon>Suillineae</taxon>
        <taxon>Rhizopogonaceae</taxon>
        <taxon>Rhizopogon</taxon>
    </lineage>
</organism>
<reference evidence="1 2" key="1">
    <citation type="submission" date="2016-06" db="EMBL/GenBank/DDBJ databases">
        <title>Comparative genomics of the ectomycorrhizal sister species Rhizopogon vinicolor and Rhizopogon vesiculosus (Basidiomycota: Boletales) reveals a divergence of the mating type B locus.</title>
        <authorList>
            <consortium name="DOE Joint Genome Institute"/>
            <person name="Mujic A.B."/>
            <person name="Kuo A."/>
            <person name="Tritt A."/>
            <person name="Lipzen A."/>
            <person name="Chen C."/>
            <person name="Johnson J."/>
            <person name="Sharma A."/>
            <person name="Barry K."/>
            <person name="Grigoriev I.V."/>
            <person name="Spatafora J.W."/>
        </authorList>
    </citation>
    <scope>NUCLEOTIDE SEQUENCE [LARGE SCALE GENOMIC DNA]</scope>
    <source>
        <strain evidence="1 2">AM-OR11-026</strain>
    </source>
</reference>
<protein>
    <submittedName>
        <fullName evidence="1">Uncharacterized protein</fullName>
    </submittedName>
</protein>
<name>A0A1B7MTN5_9AGAM</name>
<keyword evidence="2" id="KW-1185">Reference proteome</keyword>